<dbReference type="Proteomes" id="UP000814140">
    <property type="component" value="Unassembled WGS sequence"/>
</dbReference>
<name>A0ACB8SEV0_9AGAM</name>
<keyword evidence="2" id="KW-1185">Reference proteome</keyword>
<organism evidence="1 2">
    <name type="scientific">Artomyces pyxidatus</name>
    <dbReference type="NCBI Taxonomy" id="48021"/>
    <lineage>
        <taxon>Eukaryota</taxon>
        <taxon>Fungi</taxon>
        <taxon>Dikarya</taxon>
        <taxon>Basidiomycota</taxon>
        <taxon>Agaricomycotina</taxon>
        <taxon>Agaricomycetes</taxon>
        <taxon>Russulales</taxon>
        <taxon>Auriscalpiaceae</taxon>
        <taxon>Artomyces</taxon>
    </lineage>
</organism>
<reference evidence="1" key="1">
    <citation type="submission" date="2021-03" db="EMBL/GenBank/DDBJ databases">
        <authorList>
            <consortium name="DOE Joint Genome Institute"/>
            <person name="Ahrendt S."/>
            <person name="Looney B.P."/>
            <person name="Miyauchi S."/>
            <person name="Morin E."/>
            <person name="Drula E."/>
            <person name="Courty P.E."/>
            <person name="Chicoki N."/>
            <person name="Fauchery L."/>
            <person name="Kohler A."/>
            <person name="Kuo A."/>
            <person name="Labutti K."/>
            <person name="Pangilinan J."/>
            <person name="Lipzen A."/>
            <person name="Riley R."/>
            <person name="Andreopoulos W."/>
            <person name="He G."/>
            <person name="Johnson J."/>
            <person name="Barry K.W."/>
            <person name="Grigoriev I.V."/>
            <person name="Nagy L."/>
            <person name="Hibbett D."/>
            <person name="Henrissat B."/>
            <person name="Matheny P.B."/>
            <person name="Labbe J."/>
            <person name="Martin F."/>
        </authorList>
    </citation>
    <scope>NUCLEOTIDE SEQUENCE</scope>
    <source>
        <strain evidence="1">HHB10654</strain>
    </source>
</reference>
<proteinExistence type="predicted"/>
<protein>
    <submittedName>
        <fullName evidence="1">Uncharacterized protein</fullName>
    </submittedName>
</protein>
<dbReference type="EMBL" id="MU277403">
    <property type="protein sequence ID" value="KAI0054520.1"/>
    <property type="molecule type" value="Genomic_DNA"/>
</dbReference>
<evidence type="ECO:0000313" key="1">
    <source>
        <dbReference type="EMBL" id="KAI0054520.1"/>
    </source>
</evidence>
<sequence>MSLKVSALHTGEACTPVYPSRRKDLLERPRLAHRACSSSVPGPPLELELYTPALNPLNPTRESFEEDPQNIGMSSAASVLVPRGRISVSHAQTDICNVQIAGLQRCEQRTIGGTAKATTACRRPSTLPQYSNARHSTLEGGSRNARLSSLCQWNLAERYTDRDTMKTVENCHWQQSAGTYVCRIVELSVHQQHDSKISDSLIHTDSELMASPSRLQIPAECTSVGYPKGDLMRWKSLLPSTRSALPHPMRRPEDMLVSRA</sequence>
<evidence type="ECO:0000313" key="2">
    <source>
        <dbReference type="Proteomes" id="UP000814140"/>
    </source>
</evidence>
<accession>A0ACB8SEV0</accession>
<comment type="caution">
    <text evidence="1">The sequence shown here is derived from an EMBL/GenBank/DDBJ whole genome shotgun (WGS) entry which is preliminary data.</text>
</comment>
<reference evidence="1" key="2">
    <citation type="journal article" date="2022" name="New Phytol.">
        <title>Evolutionary transition to the ectomycorrhizal habit in the genomes of a hyperdiverse lineage of mushroom-forming fungi.</title>
        <authorList>
            <person name="Looney B."/>
            <person name="Miyauchi S."/>
            <person name="Morin E."/>
            <person name="Drula E."/>
            <person name="Courty P.E."/>
            <person name="Kohler A."/>
            <person name="Kuo A."/>
            <person name="LaButti K."/>
            <person name="Pangilinan J."/>
            <person name="Lipzen A."/>
            <person name="Riley R."/>
            <person name="Andreopoulos W."/>
            <person name="He G."/>
            <person name="Johnson J."/>
            <person name="Nolan M."/>
            <person name="Tritt A."/>
            <person name="Barry K.W."/>
            <person name="Grigoriev I.V."/>
            <person name="Nagy L.G."/>
            <person name="Hibbett D."/>
            <person name="Henrissat B."/>
            <person name="Matheny P.B."/>
            <person name="Labbe J."/>
            <person name="Martin F.M."/>
        </authorList>
    </citation>
    <scope>NUCLEOTIDE SEQUENCE</scope>
    <source>
        <strain evidence="1">HHB10654</strain>
    </source>
</reference>
<gene>
    <name evidence="1" type="ORF">BV25DRAFT_1843600</name>
</gene>